<dbReference type="InterPro" id="IPR036409">
    <property type="entry name" value="Aldolase_II/adducin_N_sf"/>
</dbReference>
<protein>
    <recommendedName>
        <fullName evidence="1">Class II aldolase/adducin N-terminal domain-containing protein</fullName>
    </recommendedName>
</protein>
<dbReference type="PANTHER" id="PTHR10672">
    <property type="entry name" value="ADDUCIN"/>
    <property type="match status" value="1"/>
</dbReference>
<proteinExistence type="predicted"/>
<dbReference type="GO" id="GO:0005856">
    <property type="term" value="C:cytoskeleton"/>
    <property type="evidence" value="ECO:0007669"/>
    <property type="project" value="TreeGrafter"/>
</dbReference>
<name>A0A382NJB9_9ZZZZ</name>
<dbReference type="Pfam" id="PF00596">
    <property type="entry name" value="Aldolase_II"/>
    <property type="match status" value="1"/>
</dbReference>
<dbReference type="SUPFAM" id="SSF53639">
    <property type="entry name" value="AraD/HMP-PK domain-like"/>
    <property type="match status" value="1"/>
</dbReference>
<dbReference type="GO" id="GO:0051015">
    <property type="term" value="F:actin filament binding"/>
    <property type="evidence" value="ECO:0007669"/>
    <property type="project" value="TreeGrafter"/>
</dbReference>
<dbReference type="InterPro" id="IPR001303">
    <property type="entry name" value="Aldolase_II/adducin_N"/>
</dbReference>
<evidence type="ECO:0000313" key="2">
    <source>
        <dbReference type="EMBL" id="SVC60780.1"/>
    </source>
</evidence>
<feature type="non-terminal residue" evidence="2">
    <location>
        <position position="144"/>
    </location>
</feature>
<gene>
    <name evidence="2" type="ORF">METZ01_LOCUS313634</name>
</gene>
<accession>A0A382NJB9</accession>
<feature type="domain" description="Class II aldolase/adducin N-terminal" evidence="1">
    <location>
        <begin position="13"/>
        <end position="133"/>
    </location>
</feature>
<dbReference type="InterPro" id="IPR051017">
    <property type="entry name" value="Aldolase-II_Adducin_sf"/>
</dbReference>
<dbReference type="PANTHER" id="PTHR10672:SF3">
    <property type="entry name" value="PROTEIN HU-LI TAI SHAO"/>
    <property type="match status" value="1"/>
</dbReference>
<dbReference type="EMBL" id="UINC01100598">
    <property type="protein sequence ID" value="SVC60780.1"/>
    <property type="molecule type" value="Genomic_DNA"/>
</dbReference>
<dbReference type="Gene3D" id="3.40.225.10">
    <property type="entry name" value="Class II aldolase/adducin N-terminal domain"/>
    <property type="match status" value="1"/>
</dbReference>
<organism evidence="2">
    <name type="scientific">marine metagenome</name>
    <dbReference type="NCBI Taxonomy" id="408172"/>
    <lineage>
        <taxon>unclassified sequences</taxon>
        <taxon>metagenomes</taxon>
        <taxon>ecological metagenomes</taxon>
    </lineage>
</organism>
<dbReference type="AlphaFoldDB" id="A0A382NJB9"/>
<reference evidence="2" key="1">
    <citation type="submission" date="2018-05" db="EMBL/GenBank/DDBJ databases">
        <authorList>
            <person name="Lanie J.A."/>
            <person name="Ng W.-L."/>
            <person name="Kazmierczak K.M."/>
            <person name="Andrzejewski T.M."/>
            <person name="Davidsen T.M."/>
            <person name="Wayne K.J."/>
            <person name="Tettelin H."/>
            <person name="Glass J.I."/>
            <person name="Rusch D."/>
            <person name="Podicherti R."/>
            <person name="Tsui H.-C.T."/>
            <person name="Winkler M.E."/>
        </authorList>
    </citation>
    <scope>NUCLEOTIDE SEQUENCE</scope>
</reference>
<evidence type="ECO:0000259" key="1">
    <source>
        <dbReference type="Pfam" id="PF00596"/>
    </source>
</evidence>
<sequence length="144" mass="15581">MASQPEVNRLKNQVAESSRILDHEGLVDFHGHVSARIPGTNSMLIKPVLKAHNQVTAKDIIVVDLETYAAGSGSQWNPNLQTGRTIDTPLPPREAMIHVAIMLSRPDVNSVVHTHQLVATSIGAGNTPIIPLYNQSIPFAPETP</sequence>